<evidence type="ECO:0000313" key="2">
    <source>
        <dbReference type="Proteomes" id="UP000826651"/>
    </source>
</evidence>
<evidence type="ECO:0008006" key="3">
    <source>
        <dbReference type="Google" id="ProtNLM"/>
    </source>
</evidence>
<protein>
    <recommendedName>
        <fullName evidence="3">Ribbon-helix-helix protein, CopG family</fullName>
    </recommendedName>
</protein>
<organism evidence="1 2">
    <name type="scientific">Occultella gossypii</name>
    <dbReference type="NCBI Taxonomy" id="2800820"/>
    <lineage>
        <taxon>Bacteria</taxon>
        <taxon>Bacillati</taxon>
        <taxon>Actinomycetota</taxon>
        <taxon>Actinomycetes</taxon>
        <taxon>Micrococcales</taxon>
        <taxon>Ruaniaceae</taxon>
        <taxon>Occultella</taxon>
    </lineage>
</organism>
<evidence type="ECO:0000313" key="1">
    <source>
        <dbReference type="EMBL" id="MBZ2194986.1"/>
    </source>
</evidence>
<accession>A0ABS7S3S3</accession>
<keyword evidence="2" id="KW-1185">Reference proteome</keyword>
<gene>
    <name evidence="1" type="ORF">KCQ71_02380</name>
</gene>
<dbReference type="RefSeq" id="WP_223402445.1">
    <property type="nucleotide sequence ID" value="NZ_JAGSHT010000002.1"/>
</dbReference>
<dbReference type="Proteomes" id="UP000826651">
    <property type="component" value="Unassembled WGS sequence"/>
</dbReference>
<comment type="caution">
    <text evidence="1">The sequence shown here is derived from an EMBL/GenBank/DDBJ whole genome shotgun (WGS) entry which is preliminary data.</text>
</comment>
<name>A0ABS7S3S3_9MICO</name>
<dbReference type="EMBL" id="JAGSHT010000002">
    <property type="protein sequence ID" value="MBZ2194986.1"/>
    <property type="molecule type" value="Genomic_DNA"/>
</dbReference>
<sequence>MSRLERRMQILLDEDRYARLEREATASGRSVASIVRDAIDSHFASGAGIRAEAGRRLVAEFDTSGTGREPDWAESKAALEDDLDVRDRA</sequence>
<reference evidence="1 2" key="1">
    <citation type="submission" date="2021-04" db="EMBL/GenBank/DDBJ databases">
        <title>Ruania sp. nov., isolated from sandy soil of mangrove forest.</title>
        <authorList>
            <person name="Ge X."/>
            <person name="Huang R."/>
            <person name="Liu W."/>
        </authorList>
    </citation>
    <scope>NUCLEOTIDE SEQUENCE [LARGE SCALE GENOMIC DNA]</scope>
    <source>
        <strain evidence="1 2">N2-46</strain>
    </source>
</reference>
<proteinExistence type="predicted"/>